<comment type="similarity">
    <text evidence="4 11 12">Belongs to the transaldolase family. Type 1 subfamily.</text>
</comment>
<dbReference type="GO" id="GO:0006098">
    <property type="term" value="P:pentose-phosphate shunt"/>
    <property type="evidence" value="ECO:0007669"/>
    <property type="project" value="UniProtKB-UniRule"/>
</dbReference>
<dbReference type="HAMAP" id="MF_00492">
    <property type="entry name" value="Transaldolase_1"/>
    <property type="match status" value="1"/>
</dbReference>
<dbReference type="FunFam" id="3.20.20.70:FF:000002">
    <property type="entry name" value="Transaldolase"/>
    <property type="match status" value="1"/>
</dbReference>
<evidence type="ECO:0000256" key="7">
    <source>
        <dbReference type="ARBA" id="ARBA00022679"/>
    </source>
</evidence>
<comment type="pathway">
    <text evidence="3 11 12">Carbohydrate degradation; pentose phosphate pathway; D-glyceraldehyde 3-phosphate and beta-D-fructose 6-phosphate from D-ribose 5-phosphate and D-xylulose 5-phosphate (non-oxidative stage): step 2/3.</text>
</comment>
<evidence type="ECO:0000256" key="4">
    <source>
        <dbReference type="ARBA" id="ARBA00008012"/>
    </source>
</evidence>
<name>A0A8J3E9B8_9GAMM</name>
<dbReference type="NCBIfam" id="NF009001">
    <property type="entry name" value="PRK12346.1"/>
    <property type="match status" value="1"/>
</dbReference>
<evidence type="ECO:0000256" key="6">
    <source>
        <dbReference type="ARBA" id="ARBA00022490"/>
    </source>
</evidence>
<dbReference type="InterPro" id="IPR018225">
    <property type="entry name" value="Transaldolase_AS"/>
</dbReference>
<evidence type="ECO:0000256" key="12">
    <source>
        <dbReference type="RuleBase" id="RU004155"/>
    </source>
</evidence>
<dbReference type="Gene3D" id="3.20.20.70">
    <property type="entry name" value="Aldolase class I"/>
    <property type="match status" value="1"/>
</dbReference>
<comment type="function">
    <text evidence="1 11 12">Transaldolase is important for the balance of metabolites in the pentose-phosphate pathway.</text>
</comment>
<evidence type="ECO:0000256" key="1">
    <source>
        <dbReference type="ARBA" id="ARBA00003518"/>
    </source>
</evidence>
<dbReference type="PANTHER" id="PTHR10683">
    <property type="entry name" value="TRANSALDOLASE"/>
    <property type="match status" value="1"/>
</dbReference>
<keyword evidence="9 11" id="KW-0704">Schiff base</keyword>
<evidence type="ECO:0000256" key="9">
    <source>
        <dbReference type="ARBA" id="ARBA00023270"/>
    </source>
</evidence>
<evidence type="ECO:0000313" key="14">
    <source>
        <dbReference type="Proteomes" id="UP000636949"/>
    </source>
</evidence>
<gene>
    <name evidence="11 13" type="primary">tal</name>
    <name evidence="13" type="ORF">GCM10010995_14210</name>
</gene>
<keyword evidence="14" id="KW-1185">Reference proteome</keyword>
<dbReference type="SUPFAM" id="SSF51569">
    <property type="entry name" value="Aldolase"/>
    <property type="match status" value="1"/>
</dbReference>
<dbReference type="CDD" id="cd00957">
    <property type="entry name" value="Transaldolase_TalAB"/>
    <property type="match status" value="1"/>
</dbReference>
<dbReference type="InterPro" id="IPR013785">
    <property type="entry name" value="Aldolase_TIM"/>
</dbReference>
<dbReference type="AlphaFoldDB" id="A0A8J3E9B8"/>
<keyword evidence="6 11" id="KW-0963">Cytoplasm</keyword>
<dbReference type="Pfam" id="PF00923">
    <property type="entry name" value="TAL_FSA"/>
    <property type="match status" value="1"/>
</dbReference>
<protein>
    <recommendedName>
        <fullName evidence="5 11">Transaldolase</fullName>
        <ecNumber evidence="5 11">2.2.1.2</ecNumber>
    </recommendedName>
</protein>
<evidence type="ECO:0000256" key="2">
    <source>
        <dbReference type="ARBA" id="ARBA00004496"/>
    </source>
</evidence>
<dbReference type="EMBL" id="BMJS01000014">
    <property type="protein sequence ID" value="GGF98153.1"/>
    <property type="molecule type" value="Genomic_DNA"/>
</dbReference>
<dbReference type="PROSITE" id="PS01054">
    <property type="entry name" value="TRANSALDOLASE_1"/>
    <property type="match status" value="1"/>
</dbReference>
<feature type="active site" description="Schiff-base intermediate with substrate" evidence="11">
    <location>
        <position position="135"/>
    </location>
</feature>
<dbReference type="UniPathway" id="UPA00115">
    <property type="reaction ID" value="UER00414"/>
</dbReference>
<organism evidence="13 14">
    <name type="scientific">Cysteiniphilum litorale</name>
    <dbReference type="NCBI Taxonomy" id="2056700"/>
    <lineage>
        <taxon>Bacteria</taxon>
        <taxon>Pseudomonadati</taxon>
        <taxon>Pseudomonadota</taxon>
        <taxon>Gammaproteobacteria</taxon>
        <taxon>Thiotrichales</taxon>
        <taxon>Fastidiosibacteraceae</taxon>
        <taxon>Cysteiniphilum</taxon>
    </lineage>
</organism>
<keyword evidence="8 11" id="KW-0570">Pentose shunt</keyword>
<keyword evidence="7 11" id="KW-0808">Transferase</keyword>
<evidence type="ECO:0000256" key="10">
    <source>
        <dbReference type="ARBA" id="ARBA00048810"/>
    </source>
</evidence>
<dbReference type="GO" id="GO:0004801">
    <property type="term" value="F:transaldolase activity"/>
    <property type="evidence" value="ECO:0007669"/>
    <property type="project" value="UniProtKB-UniRule"/>
</dbReference>
<reference evidence="13" key="2">
    <citation type="submission" date="2020-09" db="EMBL/GenBank/DDBJ databases">
        <authorList>
            <person name="Sun Q."/>
            <person name="Zhou Y."/>
        </authorList>
    </citation>
    <scope>NUCLEOTIDE SEQUENCE</scope>
    <source>
        <strain evidence="13">CGMCC 1.15758</strain>
    </source>
</reference>
<evidence type="ECO:0000313" key="13">
    <source>
        <dbReference type="EMBL" id="GGF98153.1"/>
    </source>
</evidence>
<dbReference type="NCBIfam" id="TIGR00874">
    <property type="entry name" value="talAB"/>
    <property type="match status" value="1"/>
</dbReference>
<dbReference type="PANTHER" id="PTHR10683:SF18">
    <property type="entry name" value="TRANSALDOLASE"/>
    <property type="match status" value="1"/>
</dbReference>
<comment type="catalytic activity">
    <reaction evidence="10 11 12">
        <text>D-sedoheptulose 7-phosphate + D-glyceraldehyde 3-phosphate = D-erythrose 4-phosphate + beta-D-fructose 6-phosphate</text>
        <dbReference type="Rhea" id="RHEA:17053"/>
        <dbReference type="ChEBI" id="CHEBI:16897"/>
        <dbReference type="ChEBI" id="CHEBI:57483"/>
        <dbReference type="ChEBI" id="CHEBI:57634"/>
        <dbReference type="ChEBI" id="CHEBI:59776"/>
        <dbReference type="EC" id="2.2.1.2"/>
    </reaction>
</comment>
<dbReference type="EC" id="2.2.1.2" evidence="5 11"/>
<comment type="subcellular location">
    <subcellularLocation>
        <location evidence="2 11">Cytoplasm</location>
    </subcellularLocation>
</comment>
<sequence length="323" mass="36038">MKVENKMNKLEQLKQMTKVVADTGDFAQIEAYQPVDATTNPSLLLNAAKMPAYNYVIDQALAKSAHLSGKSRVDEAMLDMAVSFGVEILKVIPGRVSTEVDARLSFDTEATIDYARRLIHKYQEAGVDKSRVLIKIASTWEGIKAAEVLEKEGVNCNLTLMFSIAQAIACAQAKVFLISPFVGRITDWYMKEQGATNFPDVSEDNGVLSVKEIYQHYKRYGYQTIVMGASFRHVGQVEALAGCDALTIAPNLLQQLQQDDNTLNRQLVEIEKTSQPDRKLTEGDFRWAMNESPMATEKLAEGIRKFAIDTVKLEKLIEHKLGL</sequence>
<dbReference type="PROSITE" id="PS00958">
    <property type="entry name" value="TRANSALDOLASE_2"/>
    <property type="match status" value="1"/>
</dbReference>
<dbReference type="InterPro" id="IPR001585">
    <property type="entry name" value="TAL/FSA"/>
</dbReference>
<evidence type="ECO:0000256" key="8">
    <source>
        <dbReference type="ARBA" id="ARBA00023126"/>
    </source>
</evidence>
<dbReference type="InterPro" id="IPR004730">
    <property type="entry name" value="Transaldolase_1"/>
</dbReference>
<dbReference type="Proteomes" id="UP000636949">
    <property type="component" value="Unassembled WGS sequence"/>
</dbReference>
<proteinExistence type="inferred from homology"/>
<dbReference type="GO" id="GO:0005737">
    <property type="term" value="C:cytoplasm"/>
    <property type="evidence" value="ECO:0007669"/>
    <property type="project" value="UniProtKB-SubCell"/>
</dbReference>
<evidence type="ECO:0000256" key="5">
    <source>
        <dbReference type="ARBA" id="ARBA00013151"/>
    </source>
</evidence>
<dbReference type="GO" id="GO:0005975">
    <property type="term" value="P:carbohydrate metabolic process"/>
    <property type="evidence" value="ECO:0007669"/>
    <property type="project" value="InterPro"/>
</dbReference>
<evidence type="ECO:0000256" key="11">
    <source>
        <dbReference type="HAMAP-Rule" id="MF_00492"/>
    </source>
</evidence>
<accession>A0A8J3E9B8</accession>
<reference evidence="13" key="1">
    <citation type="journal article" date="2014" name="Int. J. Syst. Evol. Microbiol.">
        <title>Complete genome sequence of Corynebacterium casei LMG S-19264T (=DSM 44701T), isolated from a smear-ripened cheese.</title>
        <authorList>
            <consortium name="US DOE Joint Genome Institute (JGI-PGF)"/>
            <person name="Walter F."/>
            <person name="Albersmeier A."/>
            <person name="Kalinowski J."/>
            <person name="Ruckert C."/>
        </authorList>
    </citation>
    <scope>NUCLEOTIDE SEQUENCE</scope>
    <source>
        <strain evidence="13">CGMCC 1.15758</strain>
    </source>
</reference>
<evidence type="ECO:0000256" key="3">
    <source>
        <dbReference type="ARBA" id="ARBA00004857"/>
    </source>
</evidence>
<comment type="caution">
    <text evidence="13">The sequence shown here is derived from an EMBL/GenBank/DDBJ whole genome shotgun (WGS) entry which is preliminary data.</text>
</comment>